<sequence length="173" mass="18084">MVGLGPSDQGRDSFDVCMVAREITPSAVGRESTALNVGNDIFGHMPFSVGGREGTTLNVGNGVVGDSPYSVGGREGTPPNVNNDIVGDTPYSVDGRKGTTPNVCNDTVGDTPYSVDGREGTTPNVGQDKSSRVERTMVGSNRGDNIVPTPKGCKVSKRQSRRRVAAVKRQASS</sequence>
<reference evidence="2" key="1">
    <citation type="submission" date="2024-01" db="EMBL/GenBank/DDBJ databases">
        <authorList>
            <person name="Webb A."/>
        </authorList>
    </citation>
    <scope>NUCLEOTIDE SEQUENCE</scope>
    <source>
        <strain evidence="2">Pm1</strain>
    </source>
</reference>
<accession>A0AAV1U8A9</accession>
<dbReference type="EMBL" id="CAKLBY020000154">
    <property type="protein sequence ID" value="CAK7929918.1"/>
    <property type="molecule type" value="Genomic_DNA"/>
</dbReference>
<organism evidence="2 3">
    <name type="scientific">Peronospora matthiolae</name>
    <dbReference type="NCBI Taxonomy" id="2874970"/>
    <lineage>
        <taxon>Eukaryota</taxon>
        <taxon>Sar</taxon>
        <taxon>Stramenopiles</taxon>
        <taxon>Oomycota</taxon>
        <taxon>Peronosporomycetes</taxon>
        <taxon>Peronosporales</taxon>
        <taxon>Peronosporaceae</taxon>
        <taxon>Peronospora</taxon>
    </lineage>
</organism>
<gene>
    <name evidence="2" type="ORF">PM001_LOCUS15068</name>
</gene>
<evidence type="ECO:0000256" key="1">
    <source>
        <dbReference type="SAM" id="MobiDB-lite"/>
    </source>
</evidence>
<evidence type="ECO:0000313" key="2">
    <source>
        <dbReference type="EMBL" id="CAK7929918.1"/>
    </source>
</evidence>
<dbReference type="Proteomes" id="UP001162060">
    <property type="component" value="Unassembled WGS sequence"/>
</dbReference>
<comment type="caution">
    <text evidence="2">The sequence shown here is derived from an EMBL/GenBank/DDBJ whole genome shotgun (WGS) entry which is preliminary data.</text>
</comment>
<name>A0AAV1U8A9_9STRA</name>
<dbReference type="AlphaFoldDB" id="A0AAV1U8A9"/>
<feature type="region of interest" description="Disordered" evidence="1">
    <location>
        <begin position="68"/>
        <end position="173"/>
    </location>
</feature>
<proteinExistence type="predicted"/>
<feature type="compositionally biased region" description="Basic residues" evidence="1">
    <location>
        <begin position="154"/>
        <end position="166"/>
    </location>
</feature>
<protein>
    <submittedName>
        <fullName evidence="2">Uncharacterized protein</fullName>
    </submittedName>
</protein>
<evidence type="ECO:0000313" key="3">
    <source>
        <dbReference type="Proteomes" id="UP001162060"/>
    </source>
</evidence>